<name>A0AA87ZGH8_FICCA</name>
<reference evidence="2" key="1">
    <citation type="submission" date="2023-07" db="EMBL/GenBank/DDBJ databases">
        <title>draft genome sequence of fig (Ficus carica).</title>
        <authorList>
            <person name="Takahashi T."/>
            <person name="Nishimura K."/>
        </authorList>
    </citation>
    <scope>NUCLEOTIDE SEQUENCE</scope>
</reference>
<feature type="transmembrane region" description="Helical" evidence="1">
    <location>
        <begin position="123"/>
        <end position="149"/>
    </location>
</feature>
<sequence length="755" mass="85642">MGGQGCSAADGLLNDDNFNEPMPWIGIYIAVASLACLAAMAADFIHGFRFRKFWFPCNYFSINATSLTLIAVATKLSVDLNSLMPSRCDQLSKLSSAALICTVMGNSMPSLGTMGNEELFMNIMALGILVITIIVNICIQLATGAIFVFWKEHAFIMFIMLVLLIVLSFSALTVPTTKRYLEYKYNKKHELALKEAPCEINCKKSVRKLKEDLNKYWMMAHTCSPQFVMGRSVTCTASGAFCLVCAAILGEAIIRSYYMPRSLNFCSGDSDYKWTTSLVLVTQTAAVGVGTIAPACRWLFAIRFRCPYRGNKKEWRKEFRVENYWIQKLEELKDCPLTSAIFKLRSRYSRRVVHDVRNRVLDICVSMQIGIVFTSKMIRFLSIFTVSKVLLFCERWRELQRKLQFCITVLSNDSEQDFLQDSEKDLSRFVLHLEGEEALVDLMIKRNCDATSHWFQRGKKAQPKHLMNLLEKSSPGLKGVAEFDMCGQVPSLDHEEPPNCWSLPLVTLTSIALALPNIDGSSIKELKRGVSEGLVCVKHMEYYLDAKADLTNIKKAAEVVWTEVDLYQKWLEVDLTKFSLSRETPTEVLKELAEIARNKFLELKKVHMATCLKENPLKWHVKVLAANSMYRVSRSLLLNDERINYQTSEKLFDAITVMISDISCACMTNLQQVISVKWLNSAIEEREESVRQAVFILGKTQEILKILDQKMLPDLDSCQMACIDEWRKSSWTFDSSSPETDTISSGSTDVYIGID</sequence>
<dbReference type="PANTHER" id="PTHR35307">
    <property type="entry name" value="PROTEIN, PUTATIVE-RELATED"/>
    <property type="match status" value="1"/>
</dbReference>
<dbReference type="EMBL" id="BTGU01000003">
    <property type="protein sequence ID" value="GMN32749.1"/>
    <property type="molecule type" value="Genomic_DNA"/>
</dbReference>
<feature type="transmembrane region" description="Helical" evidence="1">
    <location>
        <begin position="278"/>
        <end position="300"/>
    </location>
</feature>
<evidence type="ECO:0000313" key="2">
    <source>
        <dbReference type="EMBL" id="GMN32749.1"/>
    </source>
</evidence>
<dbReference type="PANTHER" id="PTHR35307:SF3">
    <property type="entry name" value="DUF4220 DOMAIN-CONTAINING PROTEIN"/>
    <property type="match status" value="1"/>
</dbReference>
<feature type="transmembrane region" description="Helical" evidence="1">
    <location>
        <begin position="22"/>
        <end position="41"/>
    </location>
</feature>
<accession>A0AA87ZGH8</accession>
<keyword evidence="1" id="KW-0472">Membrane</keyword>
<feature type="transmembrane region" description="Helical" evidence="1">
    <location>
        <begin position="155"/>
        <end position="174"/>
    </location>
</feature>
<keyword evidence="1" id="KW-0812">Transmembrane</keyword>
<keyword evidence="3" id="KW-1185">Reference proteome</keyword>
<dbReference type="Proteomes" id="UP001187192">
    <property type="component" value="Unassembled WGS sequence"/>
</dbReference>
<evidence type="ECO:0000313" key="3">
    <source>
        <dbReference type="Proteomes" id="UP001187192"/>
    </source>
</evidence>
<keyword evidence="1" id="KW-1133">Transmembrane helix</keyword>
<organism evidence="2 3">
    <name type="scientific">Ficus carica</name>
    <name type="common">Common fig</name>
    <dbReference type="NCBI Taxonomy" id="3494"/>
    <lineage>
        <taxon>Eukaryota</taxon>
        <taxon>Viridiplantae</taxon>
        <taxon>Streptophyta</taxon>
        <taxon>Embryophyta</taxon>
        <taxon>Tracheophyta</taxon>
        <taxon>Spermatophyta</taxon>
        <taxon>Magnoliopsida</taxon>
        <taxon>eudicotyledons</taxon>
        <taxon>Gunneridae</taxon>
        <taxon>Pentapetalae</taxon>
        <taxon>rosids</taxon>
        <taxon>fabids</taxon>
        <taxon>Rosales</taxon>
        <taxon>Moraceae</taxon>
        <taxon>Ficeae</taxon>
        <taxon>Ficus</taxon>
    </lineage>
</organism>
<feature type="transmembrane region" description="Helical" evidence="1">
    <location>
        <begin position="53"/>
        <end position="74"/>
    </location>
</feature>
<feature type="transmembrane region" description="Helical" evidence="1">
    <location>
        <begin position="239"/>
        <end position="258"/>
    </location>
</feature>
<proteinExistence type="predicted"/>
<dbReference type="AlphaFoldDB" id="A0AA87ZGH8"/>
<protein>
    <submittedName>
        <fullName evidence="2">Uncharacterized protein</fullName>
    </submittedName>
</protein>
<dbReference type="Gramene" id="FCD_00006655-RA">
    <property type="protein sequence ID" value="FCD_00006655-RA:cds"/>
    <property type="gene ID" value="FCD_00006655"/>
</dbReference>
<gene>
    <name evidence="2" type="ORF">TIFTF001_003819</name>
</gene>
<evidence type="ECO:0000256" key="1">
    <source>
        <dbReference type="SAM" id="Phobius"/>
    </source>
</evidence>
<feature type="transmembrane region" description="Helical" evidence="1">
    <location>
        <begin position="94"/>
        <end position="111"/>
    </location>
</feature>
<comment type="caution">
    <text evidence="2">The sequence shown here is derived from an EMBL/GenBank/DDBJ whole genome shotgun (WGS) entry which is preliminary data.</text>
</comment>